<dbReference type="AlphaFoldDB" id="A0A384JQR8"/>
<evidence type="ECO:0008006" key="5">
    <source>
        <dbReference type="Google" id="ProtNLM"/>
    </source>
</evidence>
<evidence type="ECO:0000313" key="3">
    <source>
        <dbReference type="EMBL" id="ATZ52936.1"/>
    </source>
</evidence>
<keyword evidence="2" id="KW-0812">Transmembrane</keyword>
<reference evidence="3 4" key="2">
    <citation type="journal article" date="2012" name="Eukaryot. Cell">
        <title>Genome update of Botrytis cinerea strains B05.10 and T4.</title>
        <authorList>
            <person name="Staats M."/>
            <person name="van Kan J.A."/>
        </authorList>
    </citation>
    <scope>NUCLEOTIDE SEQUENCE [LARGE SCALE GENOMIC DNA]</scope>
    <source>
        <strain evidence="3 4">B05.10</strain>
    </source>
</reference>
<dbReference type="OMA" id="WMGGESE"/>
<feature type="compositionally biased region" description="Polar residues" evidence="1">
    <location>
        <begin position="1"/>
        <end position="19"/>
    </location>
</feature>
<feature type="region of interest" description="Disordered" evidence="1">
    <location>
        <begin position="1"/>
        <end position="20"/>
    </location>
</feature>
<evidence type="ECO:0000256" key="1">
    <source>
        <dbReference type="SAM" id="MobiDB-lite"/>
    </source>
</evidence>
<organism evidence="3 4">
    <name type="scientific">Botryotinia fuckeliana (strain B05.10)</name>
    <name type="common">Noble rot fungus</name>
    <name type="synonym">Botrytis cinerea</name>
    <dbReference type="NCBI Taxonomy" id="332648"/>
    <lineage>
        <taxon>Eukaryota</taxon>
        <taxon>Fungi</taxon>
        <taxon>Dikarya</taxon>
        <taxon>Ascomycota</taxon>
        <taxon>Pezizomycotina</taxon>
        <taxon>Leotiomycetes</taxon>
        <taxon>Helotiales</taxon>
        <taxon>Sclerotiniaceae</taxon>
        <taxon>Botrytis</taxon>
    </lineage>
</organism>
<keyword evidence="2" id="KW-0472">Membrane</keyword>
<feature type="transmembrane region" description="Helical" evidence="2">
    <location>
        <begin position="47"/>
        <end position="65"/>
    </location>
</feature>
<sequence length="222" mass="25207">MSTTQPSQFTQPDPANPRTTPLLHNASLAALIVCPIVMLIPPRKMDVYTFALMTTTFIGGNHLAYEYTGVSMMTRIQNRVSSISTTELPEKAKETQRRIREAQEKKRMEESGKFLGQTFKSQDEGAKGKSVLEALEQRSAGQPTSGKIQTEEKEGVLEKLWLGGEGKDWKEKRDQKEKEALEAGKGYGDLIMEQIWEVWNRGEKKMEEVKKIDETVVDERRK</sequence>
<proteinExistence type="predicted"/>
<dbReference type="KEGG" id="bfu:BCIN_08g05530"/>
<dbReference type="EMBL" id="CP009812">
    <property type="protein sequence ID" value="ATZ52936.1"/>
    <property type="molecule type" value="Genomic_DNA"/>
</dbReference>
<dbReference type="Proteomes" id="UP000001798">
    <property type="component" value="Chromosome 8"/>
</dbReference>
<dbReference type="RefSeq" id="XP_001553038.1">
    <property type="nucleotide sequence ID" value="XM_001552988.2"/>
</dbReference>
<dbReference type="VEuPathDB" id="FungiDB:Bcin08g05530"/>
<gene>
    <name evidence="3" type="ORF">BCIN_08g05530</name>
</gene>
<feature type="transmembrane region" description="Helical" evidence="2">
    <location>
        <begin position="22"/>
        <end position="40"/>
    </location>
</feature>
<reference evidence="3 4" key="1">
    <citation type="journal article" date="2011" name="PLoS Genet.">
        <title>Genomic analysis of the necrotrophic fungal pathogens Sclerotinia sclerotiorum and Botrytis cinerea.</title>
        <authorList>
            <person name="Amselem J."/>
            <person name="Cuomo C.A."/>
            <person name="van Kan J.A."/>
            <person name="Viaud M."/>
            <person name="Benito E.P."/>
            <person name="Couloux A."/>
            <person name="Coutinho P.M."/>
            <person name="de Vries R.P."/>
            <person name="Dyer P.S."/>
            <person name="Fillinger S."/>
            <person name="Fournier E."/>
            <person name="Gout L."/>
            <person name="Hahn M."/>
            <person name="Kohn L."/>
            <person name="Lapalu N."/>
            <person name="Plummer K.M."/>
            <person name="Pradier J.M."/>
            <person name="Quevillon E."/>
            <person name="Sharon A."/>
            <person name="Simon A."/>
            <person name="ten Have A."/>
            <person name="Tudzynski B."/>
            <person name="Tudzynski P."/>
            <person name="Wincker P."/>
            <person name="Andrew M."/>
            <person name="Anthouard V."/>
            <person name="Beever R.E."/>
            <person name="Beffa R."/>
            <person name="Benoit I."/>
            <person name="Bouzid O."/>
            <person name="Brault B."/>
            <person name="Chen Z."/>
            <person name="Choquer M."/>
            <person name="Collemare J."/>
            <person name="Cotton P."/>
            <person name="Danchin E.G."/>
            <person name="Da Silva C."/>
            <person name="Gautier A."/>
            <person name="Giraud C."/>
            <person name="Giraud T."/>
            <person name="Gonzalez C."/>
            <person name="Grossetete S."/>
            <person name="Guldener U."/>
            <person name="Henrissat B."/>
            <person name="Howlett B.J."/>
            <person name="Kodira C."/>
            <person name="Kretschmer M."/>
            <person name="Lappartient A."/>
            <person name="Leroch M."/>
            <person name="Levis C."/>
            <person name="Mauceli E."/>
            <person name="Neuveglise C."/>
            <person name="Oeser B."/>
            <person name="Pearson M."/>
            <person name="Poulain J."/>
            <person name="Poussereau N."/>
            <person name="Quesneville H."/>
            <person name="Rascle C."/>
            <person name="Schumacher J."/>
            <person name="Segurens B."/>
            <person name="Sexton A."/>
            <person name="Silva E."/>
            <person name="Sirven C."/>
            <person name="Soanes D.M."/>
            <person name="Talbot N.J."/>
            <person name="Templeton M."/>
            <person name="Yandava C."/>
            <person name="Yarden O."/>
            <person name="Zeng Q."/>
            <person name="Rollins J.A."/>
            <person name="Lebrun M.H."/>
            <person name="Dickman M."/>
        </authorList>
    </citation>
    <scope>NUCLEOTIDE SEQUENCE [LARGE SCALE GENOMIC DNA]</scope>
    <source>
        <strain evidence="3 4">B05.10</strain>
    </source>
</reference>
<keyword evidence="2" id="KW-1133">Transmembrane helix</keyword>
<name>A0A384JQR8_BOTFB</name>
<dbReference type="OrthoDB" id="5411041at2759"/>
<dbReference type="GeneID" id="5433551"/>
<protein>
    <recommendedName>
        <fullName evidence="5">Rhomboid family membrane protein</fullName>
    </recommendedName>
</protein>
<evidence type="ECO:0000256" key="2">
    <source>
        <dbReference type="SAM" id="Phobius"/>
    </source>
</evidence>
<accession>A0A384JQR8</accession>
<reference evidence="3 4" key="3">
    <citation type="journal article" date="2017" name="Mol. Plant Pathol.">
        <title>A gapless genome sequence of the fungus Botrytis cinerea.</title>
        <authorList>
            <person name="Van Kan J.A."/>
            <person name="Stassen J.H."/>
            <person name="Mosbach A."/>
            <person name="Van Der Lee T.A."/>
            <person name="Faino L."/>
            <person name="Farmer A.D."/>
            <person name="Papasotiriou D.G."/>
            <person name="Zhou S."/>
            <person name="Seidl M.F."/>
            <person name="Cottam E."/>
            <person name="Edel D."/>
            <person name="Hahn M."/>
            <person name="Schwartz D.C."/>
            <person name="Dietrich R.A."/>
            <person name="Widdison S."/>
            <person name="Scalliet G."/>
        </authorList>
    </citation>
    <scope>NUCLEOTIDE SEQUENCE [LARGE SCALE GENOMIC DNA]</scope>
    <source>
        <strain evidence="3 4">B05.10</strain>
    </source>
</reference>
<evidence type="ECO:0000313" key="4">
    <source>
        <dbReference type="Proteomes" id="UP000001798"/>
    </source>
</evidence>
<keyword evidence="4" id="KW-1185">Reference proteome</keyword>